<organism evidence="1 2">
    <name type="scientific">Lactococcus lactis</name>
    <dbReference type="NCBI Taxonomy" id="1358"/>
    <lineage>
        <taxon>Bacteria</taxon>
        <taxon>Bacillati</taxon>
        <taxon>Bacillota</taxon>
        <taxon>Bacilli</taxon>
        <taxon>Lactobacillales</taxon>
        <taxon>Streptococcaceae</taxon>
        <taxon>Lactococcus</taxon>
    </lineage>
</organism>
<dbReference type="SUPFAM" id="SSF51161">
    <property type="entry name" value="Trimeric LpxA-like enzymes"/>
    <property type="match status" value="1"/>
</dbReference>
<dbReference type="PANTHER" id="PTHR23416:SF78">
    <property type="entry name" value="LIPOPOLYSACCHARIDE BIOSYNTHESIS O-ACETYL TRANSFERASE WBBJ-RELATED"/>
    <property type="match status" value="1"/>
</dbReference>
<accession>A0A6B3S2J0</accession>
<name>A0A6B3S2J0_9LACT</name>
<gene>
    <name evidence="1" type="ORF">GTP08_11790</name>
</gene>
<dbReference type="PANTHER" id="PTHR23416">
    <property type="entry name" value="SIALIC ACID SYNTHASE-RELATED"/>
    <property type="match status" value="1"/>
</dbReference>
<protein>
    <recommendedName>
        <fullName evidence="3">Acyltransferase</fullName>
    </recommendedName>
</protein>
<evidence type="ECO:0000313" key="2">
    <source>
        <dbReference type="Proteomes" id="UP000477402"/>
    </source>
</evidence>
<dbReference type="Pfam" id="PF00132">
    <property type="entry name" value="Hexapep"/>
    <property type="match status" value="1"/>
</dbReference>
<dbReference type="Gene3D" id="2.160.10.10">
    <property type="entry name" value="Hexapeptide repeat proteins"/>
    <property type="match status" value="1"/>
</dbReference>
<dbReference type="RefSeq" id="WP_015426215.1">
    <property type="nucleotide sequence ID" value="NZ_CP169315.1"/>
</dbReference>
<evidence type="ECO:0008006" key="3">
    <source>
        <dbReference type="Google" id="ProtNLM"/>
    </source>
</evidence>
<dbReference type="InterPro" id="IPR051159">
    <property type="entry name" value="Hexapeptide_acetyltransf"/>
</dbReference>
<dbReference type="AlphaFoldDB" id="A0A6B3S2J0"/>
<comment type="caution">
    <text evidence="1">The sequence shown here is derived from an EMBL/GenBank/DDBJ whole genome shotgun (WGS) entry which is preliminary data.</text>
</comment>
<reference evidence="1 2" key="1">
    <citation type="submission" date="2019-12" db="EMBL/GenBank/DDBJ databases">
        <title>Draft Genome Sequences of L. lactis strains MS22333, MS22334, MS22336, and MS22337, Isolated from Spontaneous Fermented Camel Milk in Ethiopia.</title>
        <authorList>
            <person name="Bragason E."/>
            <person name="Hansen E.B."/>
            <person name="Guya M.E."/>
            <person name="Berhe T."/>
        </authorList>
    </citation>
    <scope>NUCLEOTIDE SEQUENCE [LARGE SCALE GENOMIC DNA]</scope>
    <source>
        <strain evidence="1 2">MS22336</strain>
    </source>
</reference>
<proteinExistence type="predicted"/>
<dbReference type="Proteomes" id="UP000477402">
    <property type="component" value="Unassembled WGS sequence"/>
</dbReference>
<dbReference type="InterPro" id="IPR001451">
    <property type="entry name" value="Hexapep"/>
</dbReference>
<dbReference type="EMBL" id="WWDJ01000135">
    <property type="protein sequence ID" value="NEX56315.1"/>
    <property type="molecule type" value="Genomic_DNA"/>
</dbReference>
<dbReference type="InterPro" id="IPR011004">
    <property type="entry name" value="Trimer_LpxA-like_sf"/>
</dbReference>
<evidence type="ECO:0000313" key="1">
    <source>
        <dbReference type="EMBL" id="NEX56315.1"/>
    </source>
</evidence>
<sequence length="99" mass="10534">MGEDNLWSTGIVIRASDGHQIFDNKSGRLKNKSRPIVIGNHVWVGANATILKGSVIANDSIVGNSAVVAKEFQESNVAIAGNPGKVVGQDISWLRVLII</sequence>